<reference evidence="1" key="1">
    <citation type="submission" date="2021-06" db="EMBL/GenBank/DDBJ databases">
        <authorList>
            <person name="Kallberg Y."/>
            <person name="Tangrot J."/>
            <person name="Rosling A."/>
        </authorList>
    </citation>
    <scope>NUCLEOTIDE SEQUENCE</scope>
    <source>
        <strain evidence="1">FL966</strain>
    </source>
</reference>
<feature type="non-terminal residue" evidence="1">
    <location>
        <position position="1"/>
    </location>
</feature>
<dbReference type="AlphaFoldDB" id="A0A9N9PL52"/>
<feature type="non-terminal residue" evidence="1">
    <location>
        <position position="59"/>
    </location>
</feature>
<gene>
    <name evidence="1" type="ORF">CPELLU_LOCUS21058</name>
</gene>
<name>A0A9N9PL52_9GLOM</name>
<comment type="caution">
    <text evidence="1">The sequence shown here is derived from an EMBL/GenBank/DDBJ whole genome shotgun (WGS) entry which is preliminary data.</text>
</comment>
<sequence>QTELDDYSEETFQDDINDISDINANDSFDQVSESSSKIVKNFEKPVCRKCRTVYENTTR</sequence>
<dbReference type="Proteomes" id="UP000789759">
    <property type="component" value="Unassembled WGS sequence"/>
</dbReference>
<organism evidence="1 2">
    <name type="scientific">Cetraspora pellucida</name>
    <dbReference type="NCBI Taxonomy" id="1433469"/>
    <lineage>
        <taxon>Eukaryota</taxon>
        <taxon>Fungi</taxon>
        <taxon>Fungi incertae sedis</taxon>
        <taxon>Mucoromycota</taxon>
        <taxon>Glomeromycotina</taxon>
        <taxon>Glomeromycetes</taxon>
        <taxon>Diversisporales</taxon>
        <taxon>Gigasporaceae</taxon>
        <taxon>Cetraspora</taxon>
    </lineage>
</organism>
<dbReference type="EMBL" id="CAJVQA010072467">
    <property type="protein sequence ID" value="CAG8834061.1"/>
    <property type="molecule type" value="Genomic_DNA"/>
</dbReference>
<evidence type="ECO:0000313" key="1">
    <source>
        <dbReference type="EMBL" id="CAG8834061.1"/>
    </source>
</evidence>
<protein>
    <submittedName>
        <fullName evidence="1">139_t:CDS:1</fullName>
    </submittedName>
</protein>
<keyword evidence="2" id="KW-1185">Reference proteome</keyword>
<evidence type="ECO:0000313" key="2">
    <source>
        <dbReference type="Proteomes" id="UP000789759"/>
    </source>
</evidence>
<proteinExistence type="predicted"/>
<accession>A0A9N9PL52</accession>